<proteinExistence type="predicted"/>
<dbReference type="Proteomes" id="UP000008311">
    <property type="component" value="Unassembled WGS sequence"/>
</dbReference>
<protein>
    <recommendedName>
        <fullName evidence="3">Zinc finger GRF-type domain-containing protein</fullName>
    </recommendedName>
</protein>
<evidence type="ECO:0000313" key="2">
    <source>
        <dbReference type="Proteomes" id="UP000008311"/>
    </source>
</evidence>
<sequence length="76" mass="9056">MWTAWKESHPGRRFFGCSKYDKRHRGVGCEFFLWIDLPMCERAKAVINDLNQEKEALWKENCQMMNIGKKNAQNFS</sequence>
<reference evidence="2" key="1">
    <citation type="journal article" date="2010" name="Nat. Biotechnol.">
        <title>Draft genome sequence of the oilseed species Ricinus communis.</title>
        <authorList>
            <person name="Chan A.P."/>
            <person name="Crabtree J."/>
            <person name="Zhao Q."/>
            <person name="Lorenzi H."/>
            <person name="Orvis J."/>
            <person name="Puiu D."/>
            <person name="Melake-Berhan A."/>
            <person name="Jones K.M."/>
            <person name="Redman J."/>
            <person name="Chen G."/>
            <person name="Cahoon E.B."/>
            <person name="Gedil M."/>
            <person name="Stanke M."/>
            <person name="Haas B.J."/>
            <person name="Wortman J.R."/>
            <person name="Fraser-Liggett C.M."/>
            <person name="Ravel J."/>
            <person name="Rabinowicz P.D."/>
        </authorList>
    </citation>
    <scope>NUCLEOTIDE SEQUENCE [LARGE SCALE GENOMIC DNA]</scope>
    <source>
        <strain evidence="2">cv. Hale</strain>
    </source>
</reference>
<gene>
    <name evidence="1" type="ORF">RCOM_1122000</name>
</gene>
<evidence type="ECO:0008006" key="3">
    <source>
        <dbReference type="Google" id="ProtNLM"/>
    </source>
</evidence>
<evidence type="ECO:0000313" key="1">
    <source>
        <dbReference type="EMBL" id="EEF36942.1"/>
    </source>
</evidence>
<dbReference type="EMBL" id="EQ973963">
    <property type="protein sequence ID" value="EEF36942.1"/>
    <property type="molecule type" value="Genomic_DNA"/>
</dbReference>
<dbReference type="InParanoid" id="B9SHI3"/>
<keyword evidence="2" id="KW-1185">Reference proteome</keyword>
<dbReference type="AlphaFoldDB" id="B9SHI3"/>
<name>B9SHI3_RICCO</name>
<accession>B9SHI3</accession>
<organism evidence="1 2">
    <name type="scientific">Ricinus communis</name>
    <name type="common">Castor bean</name>
    <dbReference type="NCBI Taxonomy" id="3988"/>
    <lineage>
        <taxon>Eukaryota</taxon>
        <taxon>Viridiplantae</taxon>
        <taxon>Streptophyta</taxon>
        <taxon>Embryophyta</taxon>
        <taxon>Tracheophyta</taxon>
        <taxon>Spermatophyta</taxon>
        <taxon>Magnoliopsida</taxon>
        <taxon>eudicotyledons</taxon>
        <taxon>Gunneridae</taxon>
        <taxon>Pentapetalae</taxon>
        <taxon>rosids</taxon>
        <taxon>fabids</taxon>
        <taxon>Malpighiales</taxon>
        <taxon>Euphorbiaceae</taxon>
        <taxon>Acalyphoideae</taxon>
        <taxon>Acalypheae</taxon>
        <taxon>Ricinus</taxon>
    </lineage>
</organism>